<feature type="region of interest" description="Disordered" evidence="4">
    <location>
        <begin position="206"/>
        <end position="231"/>
    </location>
</feature>
<accession>A0A5A9PCA4</accession>
<proteinExistence type="predicted"/>
<reference evidence="5 6" key="1">
    <citation type="journal article" date="2019" name="Mol. Ecol. Resour.">
        <title>Chromosome-level genome assembly of Triplophysa tibetana, a fish adapted to the harsh high-altitude environment of the Tibetan Plateau.</title>
        <authorList>
            <person name="Yang X."/>
            <person name="Liu H."/>
            <person name="Ma Z."/>
            <person name="Zou Y."/>
            <person name="Zou M."/>
            <person name="Mao Y."/>
            <person name="Li X."/>
            <person name="Wang H."/>
            <person name="Chen T."/>
            <person name="Wang W."/>
            <person name="Yang R."/>
        </authorList>
    </citation>
    <scope>NUCLEOTIDE SEQUENCE [LARGE SCALE GENOMIC DNA]</scope>
    <source>
        <strain evidence="5">TTIB1903HZAU</strain>
        <tissue evidence="5">Muscle</tissue>
    </source>
</reference>
<dbReference type="Pfam" id="PF00227">
    <property type="entry name" value="Proteasome"/>
    <property type="match status" value="2"/>
</dbReference>
<dbReference type="PROSITE" id="PS00854">
    <property type="entry name" value="PROTEASOME_BETA_1"/>
    <property type="match status" value="1"/>
</dbReference>
<feature type="region of interest" description="Disordered" evidence="4">
    <location>
        <begin position="347"/>
        <end position="376"/>
    </location>
</feature>
<comment type="caution">
    <text evidence="5">The sequence shown here is derived from an EMBL/GenBank/DDBJ whole genome shotgun (WGS) entry which is preliminary data.</text>
</comment>
<dbReference type="InterPro" id="IPR001353">
    <property type="entry name" value="Proteasome_sua/b"/>
</dbReference>
<dbReference type="EMBL" id="SOYY01000007">
    <property type="protein sequence ID" value="KAA0718811.1"/>
    <property type="molecule type" value="Genomic_DNA"/>
</dbReference>
<dbReference type="Proteomes" id="UP000324632">
    <property type="component" value="Chromosome 7"/>
</dbReference>
<dbReference type="CDD" id="cd03761">
    <property type="entry name" value="proteasome_beta_type_5"/>
    <property type="match status" value="1"/>
</dbReference>
<sequence length="376" mass="42231">MALQDVCGFMDYLDEIPPCHHLPNETGSLFKTTSEFETDCPFHFLSPPQQNSGKHGVPSLLSPTFPCLSTHQRPFQLSHGTTTLGFTFQGGVIAAADTRASCKGLICCPISQKIMPIHSHLVVTTSGSGADCMLWERILTREMRLYQLRHRRRLTVNGAAKLLSMMLHPFKGTEVCVAVTLCGWDGEDAKITFQTGMKMGAKVEKTMKQDSHDPIKNNALSSPNSEMMSSTNKQYDQNTLSAIGEHCGPRVCYVCSDGLQLRGEIISVGSGSPYAYAVLDDGWRWEMTVDEAMGLAREAVFRATHWDAYSGNNVDLFHITALGLRRRDREDLKEEYYREKERAKKMIKEREKERQKKEKAELAEEAKDIKSVHGEY</sequence>
<comment type="subcellular location">
    <subcellularLocation>
        <location evidence="1">Nucleus</location>
    </subcellularLocation>
</comment>
<dbReference type="InterPro" id="IPR023333">
    <property type="entry name" value="Proteasome_suB-type"/>
</dbReference>
<dbReference type="GO" id="GO:0051603">
    <property type="term" value="P:proteolysis involved in protein catabolic process"/>
    <property type="evidence" value="ECO:0007669"/>
    <property type="project" value="InterPro"/>
</dbReference>
<dbReference type="AlphaFoldDB" id="A0A5A9PCA4"/>
<protein>
    <submittedName>
        <fullName evidence="5">Proteasome subunit beta type-11</fullName>
    </submittedName>
</protein>
<evidence type="ECO:0000313" key="5">
    <source>
        <dbReference type="EMBL" id="KAA0718811.1"/>
    </source>
</evidence>
<evidence type="ECO:0000256" key="4">
    <source>
        <dbReference type="SAM" id="MobiDB-lite"/>
    </source>
</evidence>
<organism evidence="5 6">
    <name type="scientific">Triplophysa tibetana</name>
    <dbReference type="NCBI Taxonomy" id="1572043"/>
    <lineage>
        <taxon>Eukaryota</taxon>
        <taxon>Metazoa</taxon>
        <taxon>Chordata</taxon>
        <taxon>Craniata</taxon>
        <taxon>Vertebrata</taxon>
        <taxon>Euteleostomi</taxon>
        <taxon>Actinopterygii</taxon>
        <taxon>Neopterygii</taxon>
        <taxon>Teleostei</taxon>
        <taxon>Ostariophysi</taxon>
        <taxon>Cypriniformes</taxon>
        <taxon>Nemacheilidae</taxon>
        <taxon>Triplophysa</taxon>
    </lineage>
</organism>
<feature type="compositionally biased region" description="Polar residues" evidence="4">
    <location>
        <begin position="218"/>
        <end position="231"/>
    </location>
</feature>
<evidence type="ECO:0000313" key="6">
    <source>
        <dbReference type="Proteomes" id="UP000324632"/>
    </source>
</evidence>
<name>A0A5A9PCA4_9TELE</name>
<keyword evidence="3 5" id="KW-0647">Proteasome</keyword>
<feature type="compositionally biased region" description="Basic and acidic residues" evidence="4">
    <location>
        <begin position="206"/>
        <end position="215"/>
    </location>
</feature>
<dbReference type="GO" id="GO:0005737">
    <property type="term" value="C:cytoplasm"/>
    <property type="evidence" value="ECO:0007669"/>
    <property type="project" value="TreeGrafter"/>
</dbReference>
<keyword evidence="6" id="KW-1185">Reference proteome</keyword>
<dbReference type="Gene3D" id="3.60.20.10">
    <property type="entry name" value="Glutamine Phosphoribosylpyrophosphate, subunit 1, domain 1"/>
    <property type="match status" value="1"/>
</dbReference>
<evidence type="ECO:0000256" key="3">
    <source>
        <dbReference type="ARBA" id="ARBA00022942"/>
    </source>
</evidence>
<dbReference type="PANTHER" id="PTHR32194:SF15">
    <property type="entry name" value="PROTEASOME SUBUNIT BETA"/>
    <property type="match status" value="1"/>
</dbReference>
<gene>
    <name evidence="5" type="ORF">E1301_Tti011410</name>
</gene>
<dbReference type="GO" id="GO:0005839">
    <property type="term" value="C:proteasome core complex"/>
    <property type="evidence" value="ECO:0007669"/>
    <property type="project" value="InterPro"/>
</dbReference>
<evidence type="ECO:0000256" key="1">
    <source>
        <dbReference type="ARBA" id="ARBA00004123"/>
    </source>
</evidence>
<dbReference type="GO" id="GO:0005634">
    <property type="term" value="C:nucleus"/>
    <property type="evidence" value="ECO:0007669"/>
    <property type="project" value="UniProtKB-SubCell"/>
</dbReference>
<dbReference type="SUPFAM" id="SSF56235">
    <property type="entry name" value="N-terminal nucleophile aminohydrolases (Ntn hydrolases)"/>
    <property type="match status" value="1"/>
</dbReference>
<dbReference type="InterPro" id="IPR029055">
    <property type="entry name" value="Ntn_hydrolases_N"/>
</dbReference>
<dbReference type="PANTHER" id="PTHR32194">
    <property type="entry name" value="METALLOPROTEASE TLDD"/>
    <property type="match status" value="1"/>
</dbReference>
<dbReference type="PROSITE" id="PS51476">
    <property type="entry name" value="PROTEASOME_BETA_2"/>
    <property type="match status" value="1"/>
</dbReference>
<evidence type="ECO:0000256" key="2">
    <source>
        <dbReference type="ARBA" id="ARBA00022490"/>
    </source>
</evidence>
<keyword evidence="2" id="KW-0963">Cytoplasm</keyword>
<dbReference type="InterPro" id="IPR016050">
    <property type="entry name" value="Proteasome_bsu_CS"/>
</dbReference>